<dbReference type="RefSeq" id="WP_116068721.1">
    <property type="nucleotide sequence ID" value="NZ_BONB01000020.1"/>
</dbReference>
<organism evidence="2 3">
    <name type="scientific">Asanoa ferruginea</name>
    <dbReference type="NCBI Taxonomy" id="53367"/>
    <lineage>
        <taxon>Bacteria</taxon>
        <taxon>Bacillati</taxon>
        <taxon>Actinomycetota</taxon>
        <taxon>Actinomycetes</taxon>
        <taxon>Micromonosporales</taxon>
        <taxon>Micromonosporaceae</taxon>
        <taxon>Asanoa</taxon>
    </lineage>
</organism>
<evidence type="ECO:0008006" key="4">
    <source>
        <dbReference type="Google" id="ProtNLM"/>
    </source>
</evidence>
<keyword evidence="1" id="KW-1133">Transmembrane helix</keyword>
<reference evidence="2 3" key="1">
    <citation type="submission" date="2018-08" db="EMBL/GenBank/DDBJ databases">
        <title>Sequencing the genomes of 1000 actinobacteria strains.</title>
        <authorList>
            <person name="Klenk H.-P."/>
        </authorList>
    </citation>
    <scope>NUCLEOTIDE SEQUENCE [LARGE SCALE GENOMIC DNA]</scope>
    <source>
        <strain evidence="2 3">DSM 44099</strain>
    </source>
</reference>
<name>A0A3D9ZMY1_9ACTN</name>
<feature type="transmembrane region" description="Helical" evidence="1">
    <location>
        <begin position="113"/>
        <end position="133"/>
    </location>
</feature>
<evidence type="ECO:0000256" key="1">
    <source>
        <dbReference type="SAM" id="Phobius"/>
    </source>
</evidence>
<protein>
    <recommendedName>
        <fullName evidence="4">Integral membrane protein</fullName>
    </recommendedName>
</protein>
<evidence type="ECO:0000313" key="2">
    <source>
        <dbReference type="EMBL" id="REF97303.1"/>
    </source>
</evidence>
<proteinExistence type="predicted"/>
<dbReference type="AlphaFoldDB" id="A0A3D9ZMY1"/>
<dbReference type="Proteomes" id="UP000256913">
    <property type="component" value="Unassembled WGS sequence"/>
</dbReference>
<feature type="transmembrane region" description="Helical" evidence="1">
    <location>
        <begin position="17"/>
        <end position="39"/>
    </location>
</feature>
<dbReference type="OrthoDB" id="25997at2"/>
<keyword evidence="3" id="KW-1185">Reference proteome</keyword>
<comment type="caution">
    <text evidence="2">The sequence shown here is derived from an EMBL/GenBank/DDBJ whole genome shotgun (WGS) entry which is preliminary data.</text>
</comment>
<gene>
    <name evidence="2" type="ORF">DFJ67_3300</name>
</gene>
<feature type="transmembrane region" description="Helical" evidence="1">
    <location>
        <begin position="75"/>
        <end position="101"/>
    </location>
</feature>
<accession>A0A3D9ZMY1</accession>
<dbReference type="EMBL" id="QUMQ01000001">
    <property type="protein sequence ID" value="REF97303.1"/>
    <property type="molecule type" value="Genomic_DNA"/>
</dbReference>
<evidence type="ECO:0000313" key="3">
    <source>
        <dbReference type="Proteomes" id="UP000256913"/>
    </source>
</evidence>
<keyword evidence="1" id="KW-0812">Transmembrane</keyword>
<feature type="transmembrane region" description="Helical" evidence="1">
    <location>
        <begin position="45"/>
        <end position="66"/>
    </location>
</feature>
<sequence length="139" mass="14548">MAETTAPRTLGTGPGRVLIAVYGIFALSASGRAVVQIATKFTDAPLAYLLSAFAAAVYIVATVALAKGGETWRRVALASCSIELAGVVAVGLLTVFDAAAFPDDTVWTDFGRGYGYVPLVLPIIGLLWLRYAGKRRAVV</sequence>
<keyword evidence="1" id="KW-0472">Membrane</keyword>